<comment type="caution">
    <text evidence="10">The sequence shown here is derived from an EMBL/GenBank/DDBJ whole genome shotgun (WGS) entry which is preliminary data.</text>
</comment>
<protein>
    <recommendedName>
        <fullName evidence="3">Guanylate kinase</fullName>
        <ecNumber evidence="2">2.7.4.8</ecNumber>
    </recommendedName>
    <alternativeName>
        <fullName evidence="8">GMP kinase</fullName>
    </alternativeName>
</protein>
<name>A0A1G2BFF9_9BACT</name>
<keyword evidence="5" id="KW-0547">Nucleotide-binding</keyword>
<reference evidence="10 11" key="1">
    <citation type="journal article" date="2016" name="Nat. Commun.">
        <title>Thousands of microbial genomes shed light on interconnected biogeochemical processes in an aquifer system.</title>
        <authorList>
            <person name="Anantharaman K."/>
            <person name="Brown C.T."/>
            <person name="Hug L.A."/>
            <person name="Sharon I."/>
            <person name="Castelle C.J."/>
            <person name="Probst A.J."/>
            <person name="Thomas B.C."/>
            <person name="Singh A."/>
            <person name="Wilkins M.J."/>
            <person name="Karaoz U."/>
            <person name="Brodie E.L."/>
            <person name="Williams K.H."/>
            <person name="Hubbard S.S."/>
            <person name="Banfield J.F."/>
        </authorList>
    </citation>
    <scope>NUCLEOTIDE SEQUENCE [LARGE SCALE GENOMIC DNA]</scope>
</reference>
<dbReference type="NCBIfam" id="TIGR03263">
    <property type="entry name" value="guanyl_kin"/>
    <property type="match status" value="1"/>
</dbReference>
<dbReference type="Proteomes" id="UP000176420">
    <property type="component" value="Unassembled WGS sequence"/>
</dbReference>
<dbReference type="AlphaFoldDB" id="A0A1G2BFF9"/>
<feature type="domain" description="Guanylate kinase-like" evidence="9">
    <location>
        <begin position="6"/>
        <end position="186"/>
    </location>
</feature>
<dbReference type="PROSITE" id="PS50052">
    <property type="entry name" value="GUANYLATE_KINASE_2"/>
    <property type="match status" value="1"/>
</dbReference>
<evidence type="ECO:0000256" key="7">
    <source>
        <dbReference type="ARBA" id="ARBA00022840"/>
    </source>
</evidence>
<evidence type="ECO:0000313" key="11">
    <source>
        <dbReference type="Proteomes" id="UP000176420"/>
    </source>
</evidence>
<dbReference type="Pfam" id="PF00625">
    <property type="entry name" value="Guanylate_kin"/>
    <property type="match status" value="1"/>
</dbReference>
<dbReference type="EMBL" id="MHKI01000014">
    <property type="protein sequence ID" value="OGY86937.1"/>
    <property type="molecule type" value="Genomic_DNA"/>
</dbReference>
<evidence type="ECO:0000256" key="6">
    <source>
        <dbReference type="ARBA" id="ARBA00022777"/>
    </source>
</evidence>
<dbReference type="GO" id="GO:0004385">
    <property type="term" value="F:GMP kinase activity"/>
    <property type="evidence" value="ECO:0007669"/>
    <property type="project" value="UniProtKB-EC"/>
</dbReference>
<keyword evidence="6 10" id="KW-0418">Kinase</keyword>
<sequence>MNNFSGKIFVVTGPSGAGKDSVLKTAKQMGLKFGAVITTTTRAMRPGEAEENPYYFLSREEFETRIKNGEMIEYAEVYGNLYGNTKEELEKVAKKNEVVIIKVDPQGARTYKQVFPEITTIFIQPPDFDFLEKHLVDRATDSPEVIKKRLEVAKEELENLGQWDKIIVNYENQLEKTAQKLLDIIQKQ</sequence>
<dbReference type="InterPro" id="IPR017665">
    <property type="entry name" value="Guanylate_kinase"/>
</dbReference>
<evidence type="ECO:0000313" key="10">
    <source>
        <dbReference type="EMBL" id="OGY86937.1"/>
    </source>
</evidence>
<dbReference type="PANTHER" id="PTHR23117:SF13">
    <property type="entry name" value="GUANYLATE KINASE"/>
    <property type="match status" value="1"/>
</dbReference>
<dbReference type="CDD" id="cd00071">
    <property type="entry name" value="GMPK"/>
    <property type="match status" value="1"/>
</dbReference>
<evidence type="ECO:0000256" key="3">
    <source>
        <dbReference type="ARBA" id="ARBA00016296"/>
    </source>
</evidence>
<dbReference type="Gene3D" id="3.40.50.300">
    <property type="entry name" value="P-loop containing nucleotide triphosphate hydrolases"/>
    <property type="match status" value="1"/>
</dbReference>
<dbReference type="InterPro" id="IPR008144">
    <property type="entry name" value="Guanylate_kin-like_dom"/>
</dbReference>
<dbReference type="PANTHER" id="PTHR23117">
    <property type="entry name" value="GUANYLATE KINASE-RELATED"/>
    <property type="match status" value="1"/>
</dbReference>
<dbReference type="EC" id="2.7.4.8" evidence="2"/>
<dbReference type="InterPro" id="IPR008145">
    <property type="entry name" value="GK/Ca_channel_bsu"/>
</dbReference>
<evidence type="ECO:0000256" key="5">
    <source>
        <dbReference type="ARBA" id="ARBA00022741"/>
    </source>
</evidence>
<dbReference type="GO" id="GO:0005524">
    <property type="term" value="F:ATP binding"/>
    <property type="evidence" value="ECO:0007669"/>
    <property type="project" value="UniProtKB-KW"/>
</dbReference>
<evidence type="ECO:0000256" key="1">
    <source>
        <dbReference type="ARBA" id="ARBA00005790"/>
    </source>
</evidence>
<dbReference type="SUPFAM" id="SSF52540">
    <property type="entry name" value="P-loop containing nucleoside triphosphate hydrolases"/>
    <property type="match status" value="1"/>
</dbReference>
<comment type="similarity">
    <text evidence="1">Belongs to the guanylate kinase family.</text>
</comment>
<evidence type="ECO:0000256" key="2">
    <source>
        <dbReference type="ARBA" id="ARBA00012961"/>
    </source>
</evidence>
<dbReference type="InterPro" id="IPR027417">
    <property type="entry name" value="P-loop_NTPase"/>
</dbReference>
<accession>A0A1G2BFF9</accession>
<dbReference type="GO" id="GO:0005829">
    <property type="term" value="C:cytosol"/>
    <property type="evidence" value="ECO:0007669"/>
    <property type="project" value="TreeGrafter"/>
</dbReference>
<keyword evidence="4" id="KW-0808">Transferase</keyword>
<dbReference type="FunFam" id="3.30.63.10:FF:000002">
    <property type="entry name" value="Guanylate kinase 1"/>
    <property type="match status" value="1"/>
</dbReference>
<evidence type="ECO:0000256" key="4">
    <source>
        <dbReference type="ARBA" id="ARBA00022679"/>
    </source>
</evidence>
<gene>
    <name evidence="10" type="ORF">A2319_00135</name>
</gene>
<proteinExistence type="inferred from homology"/>
<evidence type="ECO:0000259" key="9">
    <source>
        <dbReference type="PROSITE" id="PS50052"/>
    </source>
</evidence>
<organism evidence="10 11">
    <name type="scientific">Candidatus Kerfeldbacteria bacterium RIFOXYB2_FULL_38_14</name>
    <dbReference type="NCBI Taxonomy" id="1798547"/>
    <lineage>
        <taxon>Bacteria</taxon>
        <taxon>Candidatus Kerfeldiibacteriota</taxon>
    </lineage>
</organism>
<evidence type="ECO:0000256" key="8">
    <source>
        <dbReference type="ARBA" id="ARBA00030128"/>
    </source>
</evidence>
<keyword evidence="7" id="KW-0067">ATP-binding</keyword>
<dbReference type="Gene3D" id="3.30.63.10">
    <property type="entry name" value="Guanylate Kinase phosphate binding domain"/>
    <property type="match status" value="1"/>
</dbReference>
<dbReference type="SMART" id="SM00072">
    <property type="entry name" value="GuKc"/>
    <property type="match status" value="1"/>
</dbReference>